<evidence type="ECO:0000256" key="5">
    <source>
        <dbReference type="ARBA" id="ARBA00023136"/>
    </source>
</evidence>
<dbReference type="STRING" id="63057.A0A2P5EVN9"/>
<comment type="caution">
    <text evidence="9">The sequence shown here is derived from an EMBL/GenBank/DDBJ whole genome shotgun (WGS) entry which is preliminary data.</text>
</comment>
<accession>A0A2P5EVN9</accession>
<keyword evidence="10" id="KW-1185">Reference proteome</keyword>
<dbReference type="GO" id="GO:0016020">
    <property type="term" value="C:membrane"/>
    <property type="evidence" value="ECO:0007669"/>
    <property type="project" value="UniProtKB-SubCell"/>
</dbReference>
<dbReference type="PANTHER" id="PTHR45631">
    <property type="entry name" value="OS07G0107800 PROTEIN-RELATED"/>
    <property type="match status" value="1"/>
</dbReference>
<feature type="signal peptide" evidence="7">
    <location>
        <begin position="1"/>
        <end position="19"/>
    </location>
</feature>
<gene>
    <name evidence="9" type="ORF">TorRG33x02_147190</name>
</gene>
<protein>
    <submittedName>
        <fullName evidence="9">Malectin-like carbohydrate-binding domain containing protein</fullName>
    </submittedName>
</protein>
<dbReference type="EMBL" id="JXTC01000093">
    <property type="protein sequence ID" value="PON89575.1"/>
    <property type="molecule type" value="Genomic_DNA"/>
</dbReference>
<evidence type="ECO:0000256" key="6">
    <source>
        <dbReference type="SAM" id="Phobius"/>
    </source>
</evidence>
<reference evidence="10" key="1">
    <citation type="submission" date="2016-06" db="EMBL/GenBank/DDBJ databases">
        <title>Parallel loss of symbiosis genes in relatives of nitrogen-fixing non-legume Parasponia.</title>
        <authorList>
            <person name="Van Velzen R."/>
            <person name="Holmer R."/>
            <person name="Bu F."/>
            <person name="Rutten L."/>
            <person name="Van Zeijl A."/>
            <person name="Liu W."/>
            <person name="Santuari L."/>
            <person name="Cao Q."/>
            <person name="Sharma T."/>
            <person name="Shen D."/>
            <person name="Roswanjaya Y."/>
            <person name="Wardhani T."/>
            <person name="Kalhor M.S."/>
            <person name="Jansen J."/>
            <person name="Van den Hoogen J."/>
            <person name="Gungor B."/>
            <person name="Hartog M."/>
            <person name="Hontelez J."/>
            <person name="Verver J."/>
            <person name="Yang W.-C."/>
            <person name="Schijlen E."/>
            <person name="Repin R."/>
            <person name="Schilthuizen M."/>
            <person name="Schranz E."/>
            <person name="Heidstra R."/>
            <person name="Miyata K."/>
            <person name="Fedorova E."/>
            <person name="Kohlen W."/>
            <person name="Bisseling T."/>
            <person name="Smit S."/>
            <person name="Geurts R."/>
        </authorList>
    </citation>
    <scope>NUCLEOTIDE SEQUENCE [LARGE SCALE GENOMIC DNA]</scope>
    <source>
        <strain evidence="10">cv. RG33-2</strain>
    </source>
</reference>
<dbReference type="OrthoDB" id="2017114at2759"/>
<organism evidence="9 10">
    <name type="scientific">Trema orientale</name>
    <name type="common">Charcoal tree</name>
    <name type="synonym">Celtis orientalis</name>
    <dbReference type="NCBI Taxonomy" id="63057"/>
    <lineage>
        <taxon>Eukaryota</taxon>
        <taxon>Viridiplantae</taxon>
        <taxon>Streptophyta</taxon>
        <taxon>Embryophyta</taxon>
        <taxon>Tracheophyta</taxon>
        <taxon>Spermatophyta</taxon>
        <taxon>Magnoliopsida</taxon>
        <taxon>eudicotyledons</taxon>
        <taxon>Gunneridae</taxon>
        <taxon>Pentapetalae</taxon>
        <taxon>rosids</taxon>
        <taxon>fabids</taxon>
        <taxon>Rosales</taxon>
        <taxon>Cannabaceae</taxon>
        <taxon>Trema</taxon>
    </lineage>
</organism>
<evidence type="ECO:0000259" key="8">
    <source>
        <dbReference type="Pfam" id="PF12819"/>
    </source>
</evidence>
<evidence type="ECO:0000313" key="10">
    <source>
        <dbReference type="Proteomes" id="UP000237000"/>
    </source>
</evidence>
<sequence>MENWTMMILVLLLVALLHSFQVYSDVSGESWLSIDCGATTASVDALTLRAWETDDKFIATGENKRLSTPTNLPQMATLRSFPNGSKNCYNLPLKPQSKYLVRAGFHYGNYDNLQNPPTFDLQLQSGNLNVNVTTSLDFDPIYHEFITFTTERSVFDVCLIRTQENQVPFISTLEATIIDREVYRLMNTNMALSLVSRINYGVGQSVPDRFNEFVEKYNRIWKPQEVPGYLSSQFGVSIPISYTVEENNPPDVVMYSAIEANNASESIVLPIDFPDETQVSAYFILYFDIIAAYRILEDTRTVSIFIEGQLMNTTRLPGIGRGEVVSIYPVKVTGGTANLTVSPAEGTTSPALLNAIEVFSVIDVSKVARSSDSVLGTSFGLVPFAWLFYYCMVWYYRM</sequence>
<feature type="chain" id="PRO_5015130427" evidence="7">
    <location>
        <begin position="20"/>
        <end position="398"/>
    </location>
</feature>
<evidence type="ECO:0000256" key="3">
    <source>
        <dbReference type="ARBA" id="ARBA00022729"/>
    </source>
</evidence>
<dbReference type="InParanoid" id="A0A2P5EVN9"/>
<keyword evidence="2 6" id="KW-0812">Transmembrane</keyword>
<proteinExistence type="predicted"/>
<dbReference type="AlphaFoldDB" id="A0A2P5EVN9"/>
<evidence type="ECO:0000313" key="9">
    <source>
        <dbReference type="EMBL" id="PON89575.1"/>
    </source>
</evidence>
<feature type="domain" description="Malectin-like" evidence="8">
    <location>
        <begin position="34"/>
        <end position="361"/>
    </location>
</feature>
<keyword evidence="5 6" id="KW-0472">Membrane</keyword>
<feature type="transmembrane region" description="Helical" evidence="6">
    <location>
        <begin position="374"/>
        <end position="396"/>
    </location>
</feature>
<dbReference type="PANTHER" id="PTHR45631:SF44">
    <property type="entry name" value="CARBOHYDRATE-BINDING PROTEIN OF THE ER PROTEIN"/>
    <property type="match status" value="1"/>
</dbReference>
<evidence type="ECO:0000256" key="1">
    <source>
        <dbReference type="ARBA" id="ARBA00004167"/>
    </source>
</evidence>
<dbReference type="InterPro" id="IPR024788">
    <property type="entry name" value="Malectin-like_Carb-bd_dom"/>
</dbReference>
<evidence type="ECO:0000256" key="7">
    <source>
        <dbReference type="SAM" id="SignalP"/>
    </source>
</evidence>
<evidence type="ECO:0000256" key="2">
    <source>
        <dbReference type="ARBA" id="ARBA00022692"/>
    </source>
</evidence>
<dbReference type="Pfam" id="PF12819">
    <property type="entry name" value="Malectin_like"/>
    <property type="match status" value="1"/>
</dbReference>
<keyword evidence="3 7" id="KW-0732">Signal</keyword>
<name>A0A2P5EVN9_TREOI</name>
<keyword evidence="4 6" id="KW-1133">Transmembrane helix</keyword>
<comment type="subcellular location">
    <subcellularLocation>
        <location evidence="1">Membrane</location>
        <topology evidence="1">Single-pass membrane protein</topology>
    </subcellularLocation>
</comment>
<dbReference type="Proteomes" id="UP000237000">
    <property type="component" value="Unassembled WGS sequence"/>
</dbReference>
<evidence type="ECO:0000256" key="4">
    <source>
        <dbReference type="ARBA" id="ARBA00022989"/>
    </source>
</evidence>